<protein>
    <recommendedName>
        <fullName evidence="4">DUF3307 domain-containing protein</fullName>
    </recommendedName>
</protein>
<gene>
    <name evidence="2" type="ORF">A2650_01290</name>
</gene>
<dbReference type="EMBL" id="MGJD01000043">
    <property type="protein sequence ID" value="OGM99506.1"/>
    <property type="molecule type" value="Genomic_DNA"/>
</dbReference>
<dbReference type="Pfam" id="PF11750">
    <property type="entry name" value="DUF3307"/>
    <property type="match status" value="1"/>
</dbReference>
<organism evidence="2 3">
    <name type="scientific">Candidatus Yanofskybacteria bacterium RIFCSPHIGHO2_01_FULL_41_53</name>
    <dbReference type="NCBI Taxonomy" id="1802663"/>
    <lineage>
        <taxon>Bacteria</taxon>
        <taxon>Candidatus Yanofskyibacteriota</taxon>
    </lineage>
</organism>
<evidence type="ECO:0000313" key="3">
    <source>
        <dbReference type="Proteomes" id="UP000177117"/>
    </source>
</evidence>
<evidence type="ECO:0000256" key="1">
    <source>
        <dbReference type="SAM" id="Phobius"/>
    </source>
</evidence>
<evidence type="ECO:0000313" key="2">
    <source>
        <dbReference type="EMBL" id="OGM99506.1"/>
    </source>
</evidence>
<keyword evidence="1" id="KW-0472">Membrane</keyword>
<keyword evidence="1" id="KW-1133">Transmembrane helix</keyword>
<feature type="transmembrane region" description="Helical" evidence="1">
    <location>
        <begin position="104"/>
        <end position="127"/>
    </location>
</feature>
<comment type="caution">
    <text evidence="2">The sequence shown here is derived from an EMBL/GenBank/DDBJ whole genome shotgun (WGS) entry which is preliminary data.</text>
</comment>
<feature type="transmembrane region" description="Helical" evidence="1">
    <location>
        <begin position="28"/>
        <end position="46"/>
    </location>
</feature>
<evidence type="ECO:0008006" key="4">
    <source>
        <dbReference type="Google" id="ProtNLM"/>
    </source>
</evidence>
<sequence length="128" mass="14578">MPLQLLCHLFGDYVLQSSWMANNKTKRWLPAIVHACVYFLPFLLVIHPSLSATMVMVGTHAVIDRFRLSRYVAYADHFLAPPSEWKSWADCSGTGYHKDTPPFLAVWLMIIVDNTMHLTINALALAYL</sequence>
<dbReference type="AlphaFoldDB" id="A0A1F8EF82"/>
<dbReference type="Proteomes" id="UP000177117">
    <property type="component" value="Unassembled WGS sequence"/>
</dbReference>
<name>A0A1F8EF82_9BACT</name>
<proteinExistence type="predicted"/>
<reference evidence="2 3" key="1">
    <citation type="journal article" date="2016" name="Nat. Commun.">
        <title>Thousands of microbial genomes shed light on interconnected biogeochemical processes in an aquifer system.</title>
        <authorList>
            <person name="Anantharaman K."/>
            <person name="Brown C.T."/>
            <person name="Hug L.A."/>
            <person name="Sharon I."/>
            <person name="Castelle C.J."/>
            <person name="Probst A.J."/>
            <person name="Thomas B.C."/>
            <person name="Singh A."/>
            <person name="Wilkins M.J."/>
            <person name="Karaoz U."/>
            <person name="Brodie E.L."/>
            <person name="Williams K.H."/>
            <person name="Hubbard S.S."/>
            <person name="Banfield J.F."/>
        </authorList>
    </citation>
    <scope>NUCLEOTIDE SEQUENCE [LARGE SCALE GENOMIC DNA]</scope>
</reference>
<dbReference type="InterPro" id="IPR021737">
    <property type="entry name" value="Phage_phiKZ_Orf197"/>
</dbReference>
<accession>A0A1F8EF82</accession>
<keyword evidence="1" id="KW-0812">Transmembrane</keyword>